<dbReference type="PANTHER" id="PTHR10098:SF108">
    <property type="entry name" value="TETRATRICOPEPTIDE REPEAT PROTEIN 28"/>
    <property type="match status" value="1"/>
</dbReference>
<feature type="domain" description="CHAT" evidence="1">
    <location>
        <begin position="547"/>
        <end position="806"/>
    </location>
</feature>
<accession>A0ABN0UE44</accession>
<dbReference type="EMBL" id="BAAABU010000015">
    <property type="protein sequence ID" value="GAA0247322.1"/>
    <property type="molecule type" value="Genomic_DNA"/>
</dbReference>
<gene>
    <name evidence="2" type="ORF">GCM10010492_53700</name>
</gene>
<dbReference type="RefSeq" id="WP_343936681.1">
    <property type="nucleotide sequence ID" value="NZ_BAAABU010000015.1"/>
</dbReference>
<dbReference type="PANTHER" id="PTHR10098">
    <property type="entry name" value="RAPSYN-RELATED"/>
    <property type="match status" value="1"/>
</dbReference>
<dbReference type="InterPro" id="IPR024983">
    <property type="entry name" value="CHAT_dom"/>
</dbReference>
<dbReference type="Proteomes" id="UP001500416">
    <property type="component" value="Unassembled WGS sequence"/>
</dbReference>
<comment type="caution">
    <text evidence="2">The sequence shown here is derived from an EMBL/GenBank/DDBJ whole genome shotgun (WGS) entry which is preliminary data.</text>
</comment>
<organism evidence="2 3">
    <name type="scientific">Saccharothrix mutabilis subsp. mutabilis</name>
    <dbReference type="NCBI Taxonomy" id="66855"/>
    <lineage>
        <taxon>Bacteria</taxon>
        <taxon>Bacillati</taxon>
        <taxon>Actinomycetota</taxon>
        <taxon>Actinomycetes</taxon>
        <taxon>Pseudonocardiales</taxon>
        <taxon>Pseudonocardiaceae</taxon>
        <taxon>Saccharothrix</taxon>
    </lineage>
</organism>
<evidence type="ECO:0000313" key="3">
    <source>
        <dbReference type="Proteomes" id="UP001500416"/>
    </source>
</evidence>
<name>A0ABN0UE44_9PSEU</name>
<dbReference type="Pfam" id="PF12770">
    <property type="entry name" value="CHAT"/>
    <property type="match status" value="1"/>
</dbReference>
<protein>
    <recommendedName>
        <fullName evidence="1">CHAT domain-containing protein</fullName>
    </recommendedName>
</protein>
<evidence type="ECO:0000259" key="1">
    <source>
        <dbReference type="Pfam" id="PF12770"/>
    </source>
</evidence>
<evidence type="ECO:0000313" key="2">
    <source>
        <dbReference type="EMBL" id="GAA0247322.1"/>
    </source>
</evidence>
<keyword evidence="3" id="KW-1185">Reference proteome</keyword>
<sequence>MIRHEKWLELLTAVVWRANEDLGALGGGPGLVRAVTELVTAPDAESKVALVERNPLLRTDEAEWLVARCVALVHAQRSRDVFADGKVGAYLRGALGLVEAVRAGELDADLVRRIQGGQPLPTPDDDDPRVIEQHGRRLLDDGRLDAAEAALFRAVTAARAAGRPDVEGDAEIALFKVWMRTGHGVGEQRTAQPSEQWALMLAHARAAEAAYRAADDERGVQNALVAQLTVLVDHNHWTAAGEVLTSLEVANEPVARWWHQYVEAMSAREVETLIERLRWCRDSADLLGGQAEFYRRMCEGKLAALEFRPGDVVPDQTPALAAVTLLGEVGVRDEEGGRAVIARGEALVREAEKLRRRNRTQRVQRQLSGQYAGTYRLHARNLDRLVGGEQAVDVIQAATSRALVAQLWSHELWADALAHPWSRAEPRPTALEECLGRYLADRSVGNRSVLMAAFGRERVRRERQELALTDDDRTAPIISGPLPTGRLRSLLREDDRVVVYGGTGVIYLITHDDTRKIATFEPEEMGDLVEEVLPTLTGTQPPAAEDRRLEERVVDPLREHLRAGSRVFLVPMGDLWRVPLEHLGAAPLGDSHAVSCVPNLTLLGHVLAAPRLKRLIPRFVGFGDPDGSLPHARHELRGAAEFFVDTMVRVGDDLEFNPVVANMADADVLHLACHGLAFPEHPDFAALHLAGPIHRPQVLWYADLARLRLNARLVVLASCHAGTGRVLPGEEYVGFPGAFLAAGARAVVAPLWAVDDRVTAAFMDHFHRAFAHTGDSAAALRDARSRLRSDPLTADPRHWAGFRIFGAP</sequence>
<reference evidence="2 3" key="1">
    <citation type="journal article" date="2019" name="Int. J. Syst. Evol. Microbiol.">
        <title>The Global Catalogue of Microorganisms (GCM) 10K type strain sequencing project: providing services to taxonomists for standard genome sequencing and annotation.</title>
        <authorList>
            <consortium name="The Broad Institute Genomics Platform"/>
            <consortium name="The Broad Institute Genome Sequencing Center for Infectious Disease"/>
            <person name="Wu L."/>
            <person name="Ma J."/>
        </authorList>
    </citation>
    <scope>NUCLEOTIDE SEQUENCE [LARGE SCALE GENOMIC DNA]</scope>
    <source>
        <strain evidence="2 3">JCM 3380</strain>
    </source>
</reference>
<proteinExistence type="predicted"/>